<feature type="compositionally biased region" description="Acidic residues" evidence="1">
    <location>
        <begin position="10"/>
        <end position="30"/>
    </location>
</feature>
<proteinExistence type="predicted"/>
<gene>
    <name evidence="2" type="ORF">NEOLEDRAFT_1130309</name>
</gene>
<sequence length="55" mass="6435">MSGLFRSADTWEEISNSDDGSDDDDEQESEERDRERVDVETLERLFARLRASLRV</sequence>
<dbReference type="InParanoid" id="A0A165U974"/>
<organism evidence="2 3">
    <name type="scientific">Neolentinus lepideus HHB14362 ss-1</name>
    <dbReference type="NCBI Taxonomy" id="1314782"/>
    <lineage>
        <taxon>Eukaryota</taxon>
        <taxon>Fungi</taxon>
        <taxon>Dikarya</taxon>
        <taxon>Basidiomycota</taxon>
        <taxon>Agaricomycotina</taxon>
        <taxon>Agaricomycetes</taxon>
        <taxon>Gloeophyllales</taxon>
        <taxon>Gloeophyllaceae</taxon>
        <taxon>Neolentinus</taxon>
    </lineage>
</organism>
<name>A0A165U974_9AGAM</name>
<protein>
    <submittedName>
        <fullName evidence="2">Uncharacterized protein</fullName>
    </submittedName>
</protein>
<evidence type="ECO:0000313" key="2">
    <source>
        <dbReference type="EMBL" id="KZT27819.1"/>
    </source>
</evidence>
<feature type="region of interest" description="Disordered" evidence="1">
    <location>
        <begin position="1"/>
        <end position="37"/>
    </location>
</feature>
<keyword evidence="3" id="KW-1185">Reference proteome</keyword>
<evidence type="ECO:0000256" key="1">
    <source>
        <dbReference type="SAM" id="MobiDB-lite"/>
    </source>
</evidence>
<accession>A0A165U974</accession>
<dbReference type="EMBL" id="KV425560">
    <property type="protein sequence ID" value="KZT27819.1"/>
    <property type="molecule type" value="Genomic_DNA"/>
</dbReference>
<dbReference type="Proteomes" id="UP000076761">
    <property type="component" value="Unassembled WGS sequence"/>
</dbReference>
<reference evidence="2 3" key="1">
    <citation type="journal article" date="2016" name="Mol. Biol. Evol.">
        <title>Comparative Genomics of Early-Diverging Mushroom-Forming Fungi Provides Insights into the Origins of Lignocellulose Decay Capabilities.</title>
        <authorList>
            <person name="Nagy L.G."/>
            <person name="Riley R."/>
            <person name="Tritt A."/>
            <person name="Adam C."/>
            <person name="Daum C."/>
            <person name="Floudas D."/>
            <person name="Sun H."/>
            <person name="Yadav J.S."/>
            <person name="Pangilinan J."/>
            <person name="Larsson K.H."/>
            <person name="Matsuura K."/>
            <person name="Barry K."/>
            <person name="Labutti K."/>
            <person name="Kuo R."/>
            <person name="Ohm R.A."/>
            <person name="Bhattacharya S.S."/>
            <person name="Shirouzu T."/>
            <person name="Yoshinaga Y."/>
            <person name="Martin F.M."/>
            <person name="Grigoriev I.V."/>
            <person name="Hibbett D.S."/>
        </authorList>
    </citation>
    <scope>NUCLEOTIDE SEQUENCE [LARGE SCALE GENOMIC DNA]</scope>
    <source>
        <strain evidence="2 3">HHB14362 ss-1</strain>
    </source>
</reference>
<evidence type="ECO:0000313" key="3">
    <source>
        <dbReference type="Proteomes" id="UP000076761"/>
    </source>
</evidence>
<dbReference type="AlphaFoldDB" id="A0A165U974"/>